<sequence>MKTSYFDYYKLILEKVRFDKRLWEKEYKKALRLLNKNEAKELREWVNQECFATSNVLNNNRYKLPQMRRPLEDQKRREQKEKAIL</sequence>
<proteinExistence type="predicted"/>
<dbReference type="RefSeq" id="WP_290248103.1">
    <property type="nucleotide sequence ID" value="NZ_JAUFQT010000001.1"/>
</dbReference>
<evidence type="ECO:0000313" key="1">
    <source>
        <dbReference type="EMBL" id="MFB9212869.1"/>
    </source>
</evidence>
<organism evidence="1 2">
    <name type="scientific">Echinicola jeungdonensis</name>
    <dbReference type="NCBI Taxonomy" id="709343"/>
    <lineage>
        <taxon>Bacteria</taxon>
        <taxon>Pseudomonadati</taxon>
        <taxon>Bacteroidota</taxon>
        <taxon>Cytophagia</taxon>
        <taxon>Cytophagales</taxon>
        <taxon>Cyclobacteriaceae</taxon>
        <taxon>Echinicola</taxon>
    </lineage>
</organism>
<dbReference type="EMBL" id="JBHMEW010000064">
    <property type="protein sequence ID" value="MFB9212869.1"/>
    <property type="molecule type" value="Genomic_DNA"/>
</dbReference>
<gene>
    <name evidence="1" type="ORF">ACFFUR_13725</name>
</gene>
<dbReference type="Proteomes" id="UP001589654">
    <property type="component" value="Unassembled WGS sequence"/>
</dbReference>
<name>A0ABV5J7Q7_9BACT</name>
<reference evidence="1 2" key="1">
    <citation type="submission" date="2024-09" db="EMBL/GenBank/DDBJ databases">
        <authorList>
            <person name="Sun Q."/>
            <person name="Mori K."/>
        </authorList>
    </citation>
    <scope>NUCLEOTIDE SEQUENCE [LARGE SCALE GENOMIC DNA]</scope>
    <source>
        <strain evidence="1 2">CECT 7682</strain>
    </source>
</reference>
<comment type="caution">
    <text evidence="1">The sequence shown here is derived from an EMBL/GenBank/DDBJ whole genome shotgun (WGS) entry which is preliminary data.</text>
</comment>
<protein>
    <submittedName>
        <fullName evidence="1">Uncharacterized protein</fullName>
    </submittedName>
</protein>
<evidence type="ECO:0000313" key="2">
    <source>
        <dbReference type="Proteomes" id="UP001589654"/>
    </source>
</evidence>
<keyword evidence="2" id="KW-1185">Reference proteome</keyword>
<accession>A0ABV5J7Q7</accession>